<dbReference type="EMBL" id="JAPDIA010000009">
    <property type="protein sequence ID" value="MDG0814209.1"/>
    <property type="molecule type" value="Genomic_DNA"/>
</dbReference>
<dbReference type="Pfam" id="PF25788">
    <property type="entry name" value="Ig_Rha78A_N"/>
    <property type="match status" value="1"/>
</dbReference>
<keyword evidence="2" id="KW-1185">Reference proteome</keyword>
<name>A0A9X4L5F4_9BACL</name>
<sequence length="576" mass="62312">MNQLYRSFGGVEFGLYSFPTSGTRIQYAYLQTNYYGNGVQQVVDINYSFVPSFSSQVFGSVPSVNIQGTEGTASFDLSNAIRAWFSSNYYAGNRSISFEFTTESTGSSYLYFNAYPFEAKMVIGYNLYAPGTASITAPQNGTIVDSNYNITWNAAIDQDDPQSNLKYNIQLSTNGGATWSDIVPLTAAGASSYTYNFSSIANTTNAIIRIRSFDGIDYGSWVQSPTFTIKHNTVPNAPTGLNPGSTNSTTPQLMGTTTPALNWTFSDPDAGDTQGQYQVYIYNGSTLIRDSGWVSSSAASYTVPTGTLSRNGAYNWQVRTKDNKGAISAVSAKYYIKVNNLPTVSITSYTNGQQVTDNVLTFAWTYSDADGQAQSHYQIQGSQDNWTTVAYNSGALSGNAASLTTPPLASGTWSFRITAKDGLEWSAAATRSLVLPNAYEPNDTTAQAYPISYAQNYTSLITTATDVDFYKYTATAAGIEKFKLTVPTGLNYDVYVYDASMNLIAAGVRGTGLAEEIIYNVSAGAIYYIKIVGVGGSYSATASYGFSLNRQAAQYTTTYQYDFNGNITGKTVTITN</sequence>
<dbReference type="RefSeq" id="WP_277538947.1">
    <property type="nucleotide sequence ID" value="NZ_JAPDIA010000009.1"/>
</dbReference>
<evidence type="ECO:0008006" key="3">
    <source>
        <dbReference type="Google" id="ProtNLM"/>
    </source>
</evidence>
<dbReference type="Proteomes" id="UP001153404">
    <property type="component" value="Unassembled WGS sequence"/>
</dbReference>
<organism evidence="1 2">
    <name type="scientific">Cohnella rhizosphaerae</name>
    <dbReference type="NCBI Taxonomy" id="1457232"/>
    <lineage>
        <taxon>Bacteria</taxon>
        <taxon>Bacillati</taxon>
        <taxon>Bacillota</taxon>
        <taxon>Bacilli</taxon>
        <taxon>Bacillales</taxon>
        <taxon>Paenibacillaceae</taxon>
        <taxon>Cohnella</taxon>
    </lineage>
</organism>
<evidence type="ECO:0000313" key="2">
    <source>
        <dbReference type="Proteomes" id="UP001153404"/>
    </source>
</evidence>
<gene>
    <name evidence="1" type="ORF">OMP40_36725</name>
</gene>
<proteinExistence type="predicted"/>
<dbReference type="AlphaFoldDB" id="A0A9X4L5F4"/>
<accession>A0A9X4L5F4</accession>
<reference evidence="1" key="1">
    <citation type="submission" date="2022-10" db="EMBL/GenBank/DDBJ databases">
        <title>Comparative genomic analysis of Cohnella hashimotonis sp. nov., isolated from the International Space Station.</title>
        <authorList>
            <person name="Simpson A."/>
            <person name="Venkateswaran K."/>
        </authorList>
    </citation>
    <scope>NUCLEOTIDE SEQUENCE</scope>
    <source>
        <strain evidence="1">DSM 28161</strain>
    </source>
</reference>
<dbReference type="InterPro" id="IPR013783">
    <property type="entry name" value="Ig-like_fold"/>
</dbReference>
<evidence type="ECO:0000313" key="1">
    <source>
        <dbReference type="EMBL" id="MDG0814209.1"/>
    </source>
</evidence>
<dbReference type="Gene3D" id="2.60.40.10">
    <property type="entry name" value="Immunoglobulins"/>
    <property type="match status" value="2"/>
</dbReference>
<protein>
    <recommendedName>
        <fullName evidence="3">Fibronectin type-III domain-containing protein</fullName>
    </recommendedName>
</protein>
<comment type="caution">
    <text evidence="1">The sequence shown here is derived from an EMBL/GenBank/DDBJ whole genome shotgun (WGS) entry which is preliminary data.</text>
</comment>
<dbReference type="Gene3D" id="2.60.120.380">
    <property type="match status" value="1"/>
</dbReference>